<evidence type="ECO:0000313" key="2">
    <source>
        <dbReference type="EMBL" id="GAA1702749.1"/>
    </source>
</evidence>
<name>A0ABN2IDQ6_9MICO</name>
<dbReference type="RefSeq" id="WP_344072331.1">
    <property type="nucleotide sequence ID" value="NZ_BAAAPL010000002.1"/>
</dbReference>
<accession>A0ABN2IDQ6</accession>
<evidence type="ECO:0008006" key="4">
    <source>
        <dbReference type="Google" id="ProtNLM"/>
    </source>
</evidence>
<dbReference type="EMBL" id="BAAAPL010000002">
    <property type="protein sequence ID" value="GAA1702749.1"/>
    <property type="molecule type" value="Genomic_DNA"/>
</dbReference>
<keyword evidence="1" id="KW-1133">Transmembrane helix</keyword>
<sequence>MIFVGILTAIMVVLALLQLALTLGAPLGRFSAGGQHRVFPPRLRVLSVVSILIYGLIVVIAWDKVGLIDVFPTAFTDIAMWVVFGYLTLGILMNAISRSKAERYTMVPVSIVLSVLTFVIAMGWAQVPVLS</sequence>
<dbReference type="Proteomes" id="UP001501690">
    <property type="component" value="Unassembled WGS sequence"/>
</dbReference>
<keyword evidence="1" id="KW-0812">Transmembrane</keyword>
<evidence type="ECO:0000313" key="3">
    <source>
        <dbReference type="Proteomes" id="UP001501690"/>
    </source>
</evidence>
<reference evidence="2 3" key="1">
    <citation type="journal article" date="2019" name="Int. J. Syst. Evol. Microbiol.">
        <title>The Global Catalogue of Microorganisms (GCM) 10K type strain sequencing project: providing services to taxonomists for standard genome sequencing and annotation.</title>
        <authorList>
            <consortium name="The Broad Institute Genomics Platform"/>
            <consortium name="The Broad Institute Genome Sequencing Center for Infectious Disease"/>
            <person name="Wu L."/>
            <person name="Ma J."/>
        </authorList>
    </citation>
    <scope>NUCLEOTIDE SEQUENCE [LARGE SCALE GENOMIC DNA]</scope>
    <source>
        <strain evidence="2 3">JCM 15577</strain>
    </source>
</reference>
<feature type="transmembrane region" description="Helical" evidence="1">
    <location>
        <begin position="74"/>
        <end position="92"/>
    </location>
</feature>
<gene>
    <name evidence="2" type="ORF">GCM10009808_20900</name>
</gene>
<comment type="caution">
    <text evidence="2">The sequence shown here is derived from an EMBL/GenBank/DDBJ whole genome shotgun (WGS) entry which is preliminary data.</text>
</comment>
<feature type="transmembrane region" description="Helical" evidence="1">
    <location>
        <begin position="6"/>
        <end position="25"/>
    </location>
</feature>
<organism evidence="2 3">
    <name type="scientific">Microbacterium sediminicola</name>
    <dbReference type="NCBI Taxonomy" id="415210"/>
    <lineage>
        <taxon>Bacteria</taxon>
        <taxon>Bacillati</taxon>
        <taxon>Actinomycetota</taxon>
        <taxon>Actinomycetes</taxon>
        <taxon>Micrococcales</taxon>
        <taxon>Microbacteriaceae</taxon>
        <taxon>Microbacterium</taxon>
    </lineage>
</organism>
<protein>
    <recommendedName>
        <fullName evidence="4">Tripartite tricarboxylate transporter TctB family protein</fullName>
    </recommendedName>
</protein>
<keyword evidence="3" id="KW-1185">Reference proteome</keyword>
<feature type="transmembrane region" description="Helical" evidence="1">
    <location>
        <begin position="104"/>
        <end position="125"/>
    </location>
</feature>
<evidence type="ECO:0000256" key="1">
    <source>
        <dbReference type="SAM" id="Phobius"/>
    </source>
</evidence>
<proteinExistence type="predicted"/>
<feature type="transmembrane region" description="Helical" evidence="1">
    <location>
        <begin position="45"/>
        <end position="62"/>
    </location>
</feature>
<keyword evidence="1" id="KW-0472">Membrane</keyword>